<name>A0A1I7YHL9_9BILA</name>
<sequence>MKCFEIFLLFFFELSSSHVLYSASSKAPEDANDGLPCSLIASVARTGHDRLQKRRFLLRATLSVFPLCGQSLDKADKPQSSRRDVSATFSIGSSAQRRRALGFDGSEPVLQSRPKISSFLSGARAKFRHRSELHAACMPGEPFAQSGLFCTFQKPCVLSCFRCPEVSCLVCPEGCAPFIAY</sequence>
<proteinExistence type="predicted"/>
<dbReference type="AlphaFoldDB" id="A0A1I7YHL9"/>
<dbReference type="Proteomes" id="UP000095287">
    <property type="component" value="Unplaced"/>
</dbReference>
<protein>
    <submittedName>
        <fullName evidence="3">Secreted protein</fullName>
    </submittedName>
</protein>
<evidence type="ECO:0000313" key="3">
    <source>
        <dbReference type="WBParaSite" id="L893_g16199.t1"/>
    </source>
</evidence>
<evidence type="ECO:0000313" key="2">
    <source>
        <dbReference type="Proteomes" id="UP000095287"/>
    </source>
</evidence>
<reference evidence="3" key="1">
    <citation type="submission" date="2016-11" db="UniProtKB">
        <authorList>
            <consortium name="WormBaseParasite"/>
        </authorList>
    </citation>
    <scope>IDENTIFICATION</scope>
</reference>
<evidence type="ECO:0000256" key="1">
    <source>
        <dbReference type="SAM" id="SignalP"/>
    </source>
</evidence>
<feature type="chain" id="PRO_5009312188" evidence="1">
    <location>
        <begin position="18"/>
        <end position="181"/>
    </location>
</feature>
<accession>A0A1I7YHL9</accession>
<organism evidence="2 3">
    <name type="scientific">Steinernema glaseri</name>
    <dbReference type="NCBI Taxonomy" id="37863"/>
    <lineage>
        <taxon>Eukaryota</taxon>
        <taxon>Metazoa</taxon>
        <taxon>Ecdysozoa</taxon>
        <taxon>Nematoda</taxon>
        <taxon>Chromadorea</taxon>
        <taxon>Rhabditida</taxon>
        <taxon>Tylenchina</taxon>
        <taxon>Panagrolaimomorpha</taxon>
        <taxon>Strongyloidoidea</taxon>
        <taxon>Steinernematidae</taxon>
        <taxon>Steinernema</taxon>
    </lineage>
</organism>
<feature type="signal peptide" evidence="1">
    <location>
        <begin position="1"/>
        <end position="17"/>
    </location>
</feature>
<dbReference type="WBParaSite" id="L893_g16199.t1">
    <property type="protein sequence ID" value="L893_g16199.t1"/>
    <property type="gene ID" value="L893_g16199"/>
</dbReference>
<keyword evidence="2" id="KW-1185">Reference proteome</keyword>
<keyword evidence="1" id="KW-0732">Signal</keyword>